<dbReference type="STRING" id="83767.SAMN05660652_00670"/>
<dbReference type="Gene3D" id="3.30.1460.10">
    <property type="match status" value="1"/>
</dbReference>
<proteinExistence type="predicted"/>
<dbReference type="CDD" id="cd16364">
    <property type="entry name" value="T3SC_I-like"/>
    <property type="match status" value="1"/>
</dbReference>
<gene>
    <name evidence="1" type="ORF">SAMN05660652_00670</name>
</gene>
<reference evidence="1 2" key="1">
    <citation type="submission" date="2016-10" db="EMBL/GenBank/DDBJ databases">
        <authorList>
            <person name="de Groot N.N."/>
        </authorList>
    </citation>
    <scope>NUCLEOTIDE SEQUENCE [LARGE SCALE GENOMIC DNA]</scope>
    <source>
        <strain evidence="1 2">DSM 5885</strain>
    </source>
</reference>
<dbReference type="RefSeq" id="WP_176785731.1">
    <property type="nucleotide sequence ID" value="NZ_FNCY01000001.1"/>
</dbReference>
<evidence type="ECO:0000313" key="2">
    <source>
        <dbReference type="Proteomes" id="UP000198607"/>
    </source>
</evidence>
<keyword evidence="2" id="KW-1185">Reference proteome</keyword>
<evidence type="ECO:0000313" key="1">
    <source>
        <dbReference type="EMBL" id="SDG76746.1"/>
    </source>
</evidence>
<dbReference type="Proteomes" id="UP000198607">
    <property type="component" value="Unassembled WGS sequence"/>
</dbReference>
<organism evidence="1 2">
    <name type="scientific">Propionivibrio dicarboxylicus</name>
    <dbReference type="NCBI Taxonomy" id="83767"/>
    <lineage>
        <taxon>Bacteria</taxon>
        <taxon>Pseudomonadati</taxon>
        <taxon>Pseudomonadota</taxon>
        <taxon>Betaproteobacteria</taxon>
        <taxon>Rhodocyclales</taxon>
        <taxon>Rhodocyclaceae</taxon>
        <taxon>Propionivibrio</taxon>
    </lineage>
</organism>
<accession>A0A1G7WXW7</accession>
<dbReference type="AlphaFoldDB" id="A0A1G7WXW7"/>
<protein>
    <submittedName>
        <fullName evidence="1">Tir chaperone protein (CesT) family protein</fullName>
    </submittedName>
</protein>
<dbReference type="Pfam" id="PF05932">
    <property type="entry name" value="CesT"/>
    <property type="match status" value="1"/>
</dbReference>
<dbReference type="GO" id="GO:0030254">
    <property type="term" value="P:protein secretion by the type III secretion system"/>
    <property type="evidence" value="ECO:0007669"/>
    <property type="project" value="InterPro"/>
</dbReference>
<name>A0A1G7WXW7_9RHOO</name>
<dbReference type="InterPro" id="IPR010261">
    <property type="entry name" value="Tir_chaperone"/>
</dbReference>
<dbReference type="EMBL" id="FNCY01000001">
    <property type="protein sequence ID" value="SDG76746.1"/>
    <property type="molecule type" value="Genomic_DNA"/>
</dbReference>
<sequence>MSSQQTLRDLMTEIGPLLDLAQITEFSEDASWHLVFDTDIHMDIEYDPKGERLMITGDLSELPQERENTCVALLRYNYLWTEHGGVRAALDGVPGRLVLMLEMPVARLEISRLCAALRNLRTVIETWRAILSGKTSAREAAEQVITMAGIIRC</sequence>
<dbReference type="SUPFAM" id="SSF69635">
    <property type="entry name" value="Type III secretory system chaperone-like"/>
    <property type="match status" value="1"/>
</dbReference>